<accession>A0A8W7PGD2</accession>
<dbReference type="PANTHER" id="PTHR46121:SF4">
    <property type="entry name" value="STEROIDOGENIC ACUTE REGULATORY PROTEIN-LIKE"/>
    <property type="match status" value="1"/>
</dbReference>
<organism evidence="8">
    <name type="scientific">Anopheles coluzzii</name>
    <name type="common">African malaria mosquito</name>
    <dbReference type="NCBI Taxonomy" id="1518534"/>
    <lineage>
        <taxon>Eukaryota</taxon>
        <taxon>Metazoa</taxon>
        <taxon>Ecdysozoa</taxon>
        <taxon>Arthropoda</taxon>
        <taxon>Hexapoda</taxon>
        <taxon>Insecta</taxon>
        <taxon>Pterygota</taxon>
        <taxon>Neoptera</taxon>
        <taxon>Endopterygota</taxon>
        <taxon>Diptera</taxon>
        <taxon>Nematocera</taxon>
        <taxon>Culicoidea</taxon>
        <taxon>Culicidae</taxon>
        <taxon>Anophelinae</taxon>
        <taxon>Anopheles</taxon>
    </lineage>
</organism>
<dbReference type="PROSITE" id="PS51439">
    <property type="entry name" value="MENTAL"/>
    <property type="match status" value="1"/>
</dbReference>
<dbReference type="GO" id="GO:0140284">
    <property type="term" value="C:endoplasmic reticulum-endosome membrane contact site"/>
    <property type="evidence" value="ECO:0007669"/>
    <property type="project" value="TreeGrafter"/>
</dbReference>
<evidence type="ECO:0008006" key="9">
    <source>
        <dbReference type="Google" id="ProtNLM"/>
    </source>
</evidence>
<feature type="transmembrane region" description="Helical" evidence="5">
    <location>
        <begin position="131"/>
        <end position="152"/>
    </location>
</feature>
<keyword evidence="2 5" id="KW-0812">Transmembrane</keyword>
<feature type="region of interest" description="Disordered" evidence="4">
    <location>
        <begin position="360"/>
        <end position="427"/>
    </location>
</feature>
<feature type="domain" description="START" evidence="6">
    <location>
        <begin position="234"/>
        <end position="543"/>
    </location>
</feature>
<dbReference type="PANTHER" id="PTHR46121">
    <property type="entry name" value="STEROIDOGENIC ACUTE REGULATORY PROTEIN-LIKE"/>
    <property type="match status" value="1"/>
</dbReference>
<dbReference type="GO" id="GO:0099044">
    <property type="term" value="P:vesicle tethering to endoplasmic reticulum"/>
    <property type="evidence" value="ECO:0007669"/>
    <property type="project" value="TreeGrafter"/>
</dbReference>
<dbReference type="PRINTS" id="PR00978">
    <property type="entry name" value="STARPROTEIN"/>
</dbReference>
<dbReference type="InterPro" id="IPR019498">
    <property type="entry name" value="MENTAL"/>
</dbReference>
<reference evidence="8" key="1">
    <citation type="submission" date="2022-08" db="UniProtKB">
        <authorList>
            <consortium name="EnsemblMetazoa"/>
        </authorList>
    </citation>
    <scope>IDENTIFICATION</scope>
</reference>
<name>A0A8W7PGD2_ANOCL</name>
<proteinExistence type="predicted"/>
<dbReference type="InterPro" id="IPR051869">
    <property type="entry name" value="STARD3"/>
</dbReference>
<dbReference type="SUPFAM" id="SSF55961">
    <property type="entry name" value="Bet v1-like"/>
    <property type="match status" value="2"/>
</dbReference>
<dbReference type="PROSITE" id="PS50848">
    <property type="entry name" value="START"/>
    <property type="match status" value="1"/>
</dbReference>
<dbReference type="Proteomes" id="UP000075882">
    <property type="component" value="Unassembled WGS sequence"/>
</dbReference>
<dbReference type="Pfam" id="PF01852">
    <property type="entry name" value="START"/>
    <property type="match status" value="1"/>
</dbReference>
<dbReference type="GO" id="GO:0008289">
    <property type="term" value="F:lipid binding"/>
    <property type="evidence" value="ECO:0007669"/>
    <property type="project" value="InterPro"/>
</dbReference>
<dbReference type="InterPro" id="IPR023393">
    <property type="entry name" value="START-like_dom_sf"/>
</dbReference>
<dbReference type="EnsemblMetazoa" id="ACOM031316-RA">
    <property type="protein sequence ID" value="ACOM031316-PA.1"/>
    <property type="gene ID" value="ACOM031316"/>
</dbReference>
<evidence type="ECO:0000256" key="4">
    <source>
        <dbReference type="SAM" id="MobiDB-lite"/>
    </source>
</evidence>
<feature type="transmembrane region" description="Helical" evidence="5">
    <location>
        <begin position="159"/>
        <end position="182"/>
    </location>
</feature>
<dbReference type="VEuPathDB" id="VectorBase:ACON2_030858"/>
<sequence length="555" mass="61832">MAEEDEIRTAVHSFYTIQQQQQQLQQSAHTPVVHHPFMMHGPRGYGSGPPMNALAMTRSQSHTVNLLSEDFIAGYMEQGRMSVVRRFFCLFVTFDVVFISLLWIICVVITGDNVIHALQTQVLHYTVYTSLFDVVIAALIRFIFLILFYGLLSISHWLVIAWTATPQPVFEVLLIVVSFVLARGEAWVLDWRVIPHERYARNYFGGGYTFLLDRDDEFKKMGTECVRKAYMLLESDGWKIEKVTAKGDTIQSCQQEKIGKIYKLTAKIHYPARKLLQELFYKIEDVPKWNPTLLESKIIRKIDSHTDISYQATIGGGGGVVKCRDFVNLRCWHLCRDGRVIEGVDILPNPLINLSPVTEEYEGNGSVGGQSDESGEESSVGSIGKGDVSGRIPASKSVPQMSQSHGELKTDGPVGAGAADGSEQKDKTAFKTLSKSLGAQDFATGAGGGGAVSDENEDVFSDALTDDQEGKAASVKPVEGSAKKKRNAAREEPDRRQDHCIFEWLLCLDLKGYIPRYVLDTAYTTLMQDYMTYLRKYVAELRKQGKVPGGPESTA</sequence>
<evidence type="ECO:0000256" key="5">
    <source>
        <dbReference type="SAM" id="Phobius"/>
    </source>
</evidence>
<dbReference type="InterPro" id="IPR002913">
    <property type="entry name" value="START_lipid-bd_dom"/>
</dbReference>
<dbReference type="GO" id="GO:0005789">
    <property type="term" value="C:endoplasmic reticulum membrane"/>
    <property type="evidence" value="ECO:0007669"/>
    <property type="project" value="TreeGrafter"/>
</dbReference>
<evidence type="ECO:0000259" key="6">
    <source>
        <dbReference type="PROSITE" id="PS50848"/>
    </source>
</evidence>
<feature type="compositionally biased region" description="Low complexity" evidence="4">
    <location>
        <begin position="369"/>
        <end position="382"/>
    </location>
</feature>
<feature type="region of interest" description="Disordered" evidence="4">
    <location>
        <begin position="465"/>
        <end position="494"/>
    </location>
</feature>
<evidence type="ECO:0000259" key="7">
    <source>
        <dbReference type="PROSITE" id="PS51439"/>
    </source>
</evidence>
<comment type="subcellular location">
    <subcellularLocation>
        <location evidence="1">Membrane</location>
        <topology evidence="1">Multi-pass membrane protein</topology>
    </subcellularLocation>
</comment>
<dbReference type="GO" id="GO:0031902">
    <property type="term" value="C:late endosome membrane"/>
    <property type="evidence" value="ECO:0007669"/>
    <property type="project" value="TreeGrafter"/>
</dbReference>
<keyword evidence="5" id="KW-1133">Transmembrane helix</keyword>
<feature type="domain" description="MENTAL" evidence="7">
    <location>
        <begin position="81"/>
        <end position="253"/>
    </location>
</feature>
<protein>
    <recommendedName>
        <fullName evidence="9">START domain-containing protein</fullName>
    </recommendedName>
</protein>
<evidence type="ECO:0000256" key="1">
    <source>
        <dbReference type="ARBA" id="ARBA00004141"/>
    </source>
</evidence>
<feature type="transmembrane region" description="Helical" evidence="5">
    <location>
        <begin position="87"/>
        <end position="111"/>
    </location>
</feature>
<keyword evidence="3 5" id="KW-0472">Membrane</keyword>
<evidence type="ECO:0000256" key="3">
    <source>
        <dbReference type="ARBA" id="ARBA00023136"/>
    </source>
</evidence>
<dbReference type="Gene3D" id="3.30.530.20">
    <property type="match status" value="2"/>
</dbReference>
<dbReference type="AlphaFoldDB" id="A0A8W7PGD2"/>
<dbReference type="Pfam" id="PF10457">
    <property type="entry name" value="MENTAL"/>
    <property type="match status" value="1"/>
</dbReference>
<evidence type="ECO:0000256" key="2">
    <source>
        <dbReference type="ARBA" id="ARBA00022692"/>
    </source>
</evidence>
<dbReference type="InterPro" id="IPR000799">
    <property type="entry name" value="StAR-like"/>
</dbReference>
<evidence type="ECO:0000313" key="8">
    <source>
        <dbReference type="EnsemblMetazoa" id="ACOM031316-PA.1"/>
    </source>
</evidence>
<dbReference type="GO" id="GO:0005765">
    <property type="term" value="C:lysosomal membrane"/>
    <property type="evidence" value="ECO:0007669"/>
    <property type="project" value="TreeGrafter"/>
</dbReference>